<dbReference type="InterPro" id="IPR036249">
    <property type="entry name" value="Thioredoxin-like_sf"/>
</dbReference>
<dbReference type="AlphaFoldDB" id="A0A0G9MWF3"/>
<evidence type="ECO:0000313" key="4">
    <source>
        <dbReference type="Proteomes" id="UP000053464"/>
    </source>
</evidence>
<dbReference type="RefSeq" id="WP_047002457.1">
    <property type="nucleotide sequence ID" value="NZ_LBHB01000001.1"/>
</dbReference>
<name>A0A0G9MWF3_9SPHN</name>
<feature type="signal peptide" evidence="1">
    <location>
        <begin position="1"/>
        <end position="21"/>
    </location>
</feature>
<dbReference type="Pfam" id="PF13462">
    <property type="entry name" value="Thioredoxin_4"/>
    <property type="match status" value="1"/>
</dbReference>
<keyword evidence="3" id="KW-0413">Isomerase</keyword>
<dbReference type="Gene3D" id="1.10.40.110">
    <property type="match status" value="1"/>
</dbReference>
<protein>
    <submittedName>
        <fullName evidence="3">Protein-disulfide isomerase</fullName>
    </submittedName>
</protein>
<dbReference type="OrthoDB" id="8478320at2"/>
<evidence type="ECO:0000313" key="3">
    <source>
        <dbReference type="EMBL" id="KLE35056.1"/>
    </source>
</evidence>
<dbReference type="PATRIC" id="fig|1581420.6.peg.144"/>
<sequence length="253" mass="26462">MSRSRRLTLALIAAPLALALAACGDEADDEAVLAGEPVAAVPAPAGSTWSEQAVRTEAGGWQVGNPDAPIKLIEYGSLTCPACGQFSVDGSEALHREYVDTGRVSYEFRTFMIHGVPDLVMSRLLECGAVTSAVPLADQIWQSMMAGSPPFDTTNGAALEQANALPEGQRLVALADTAGTLDFFAARGISKDQAATCLADFNAAQALSDKTTAAAEADNVNRTPTFFLNGRQIDESSWAGVEAALQRAGARDE</sequence>
<dbReference type="EMBL" id="LBHB01000001">
    <property type="protein sequence ID" value="KLE35056.1"/>
    <property type="molecule type" value="Genomic_DNA"/>
</dbReference>
<feature type="chain" id="PRO_5002581227" evidence="1">
    <location>
        <begin position="22"/>
        <end position="253"/>
    </location>
</feature>
<evidence type="ECO:0000259" key="2">
    <source>
        <dbReference type="Pfam" id="PF13462"/>
    </source>
</evidence>
<dbReference type="GO" id="GO:0016853">
    <property type="term" value="F:isomerase activity"/>
    <property type="evidence" value="ECO:0007669"/>
    <property type="project" value="UniProtKB-KW"/>
</dbReference>
<dbReference type="InterPro" id="IPR012336">
    <property type="entry name" value="Thioredoxin-like_fold"/>
</dbReference>
<accession>A0A0G9MWF3</accession>
<dbReference type="STRING" id="1581420.AAW00_00720"/>
<dbReference type="PROSITE" id="PS51257">
    <property type="entry name" value="PROKAR_LIPOPROTEIN"/>
    <property type="match status" value="1"/>
</dbReference>
<evidence type="ECO:0000256" key="1">
    <source>
        <dbReference type="SAM" id="SignalP"/>
    </source>
</evidence>
<dbReference type="SUPFAM" id="SSF52833">
    <property type="entry name" value="Thioredoxin-like"/>
    <property type="match status" value="1"/>
</dbReference>
<comment type="caution">
    <text evidence="3">The sequence shown here is derived from an EMBL/GenBank/DDBJ whole genome shotgun (WGS) entry which is preliminary data.</text>
</comment>
<dbReference type="Gene3D" id="3.40.30.10">
    <property type="entry name" value="Glutaredoxin"/>
    <property type="match status" value="1"/>
</dbReference>
<reference evidence="3 4" key="1">
    <citation type="submission" date="2015-04" db="EMBL/GenBank/DDBJ databases">
        <title>The draft genome sequence of Erythrobacter luteus KA37.</title>
        <authorList>
            <person name="Zhuang L."/>
            <person name="Liu Y."/>
            <person name="Shao Z."/>
        </authorList>
    </citation>
    <scope>NUCLEOTIDE SEQUENCE [LARGE SCALE GENOMIC DNA]</scope>
    <source>
        <strain evidence="3 4">KA37</strain>
    </source>
</reference>
<keyword evidence="1" id="KW-0732">Signal</keyword>
<feature type="domain" description="Thioredoxin-like fold" evidence="2">
    <location>
        <begin position="61"/>
        <end position="246"/>
    </location>
</feature>
<organism evidence="3 4">
    <name type="scientific">Aurantiacibacter luteus</name>
    <dbReference type="NCBI Taxonomy" id="1581420"/>
    <lineage>
        <taxon>Bacteria</taxon>
        <taxon>Pseudomonadati</taxon>
        <taxon>Pseudomonadota</taxon>
        <taxon>Alphaproteobacteria</taxon>
        <taxon>Sphingomonadales</taxon>
        <taxon>Erythrobacteraceae</taxon>
        <taxon>Aurantiacibacter</taxon>
    </lineage>
</organism>
<gene>
    <name evidence="3" type="ORF">AAW00_00720</name>
</gene>
<dbReference type="Proteomes" id="UP000053464">
    <property type="component" value="Unassembled WGS sequence"/>
</dbReference>
<keyword evidence="4" id="KW-1185">Reference proteome</keyword>
<proteinExistence type="predicted"/>